<evidence type="ECO:0000259" key="2">
    <source>
        <dbReference type="Pfam" id="PF21100"/>
    </source>
</evidence>
<dbReference type="InterPro" id="IPR036388">
    <property type="entry name" value="WH-like_DNA-bd_sf"/>
</dbReference>
<reference evidence="3 4" key="2">
    <citation type="journal article" date="2016" name="Int. J. Syst. Evol. Microbiol.">
        <title>Pyrococcus kukulkanii sp. nov., a hyperthermophilic, piezophilic archaeon isolated from a deep-sea hydrothermal vent.</title>
        <authorList>
            <person name="Callac N."/>
            <person name="Oger P."/>
            <person name="Lesongeur F."/>
            <person name="Rattray J.E."/>
            <person name="Vannier P."/>
            <person name="Michoud G."/>
            <person name="Beauverger M."/>
            <person name="Gayet N."/>
            <person name="Rouxel O."/>
            <person name="Jebbar M."/>
            <person name="Godfroy A."/>
        </authorList>
    </citation>
    <scope>NUCLEOTIDE SEQUENCE [LARGE SCALE GENOMIC DNA]</scope>
    <source>
        <strain evidence="3 4">NCB100</strain>
    </source>
</reference>
<dbReference type="InterPro" id="IPR011579">
    <property type="entry name" value="ATPase_dom"/>
</dbReference>
<reference evidence="4" key="1">
    <citation type="submission" date="2015-02" db="EMBL/GenBank/DDBJ databases">
        <title>Pyrococcus kukulkanii sp. nov., a novel hyperthermophilic archaeon isolated from a deep-sea hydrothermal vent at the Guaymas Basin.</title>
        <authorList>
            <person name="Oger P.M."/>
            <person name="Callac N."/>
            <person name="Jebbar M."/>
            <person name="Godfroy A."/>
        </authorList>
    </citation>
    <scope>NUCLEOTIDE SEQUENCE [LARGE SCALE GENOMIC DNA]</scope>
    <source>
        <strain evidence="4">NCB100</strain>
    </source>
</reference>
<dbReference type="KEGG" id="pyc:TQ32_00140"/>
<dbReference type="Pfam" id="PF21100">
    <property type="entry name" value="WHD_MCM"/>
    <property type="match status" value="1"/>
</dbReference>
<evidence type="ECO:0000313" key="3">
    <source>
        <dbReference type="EMBL" id="AMM53074.1"/>
    </source>
</evidence>
<dbReference type="GeneID" id="28490192"/>
<organism evidence="3 4">
    <name type="scientific">Pyrococcus kukulkanii</name>
    <dbReference type="NCBI Taxonomy" id="1609559"/>
    <lineage>
        <taxon>Archaea</taxon>
        <taxon>Methanobacteriati</taxon>
        <taxon>Methanobacteriota</taxon>
        <taxon>Thermococci</taxon>
        <taxon>Thermococcales</taxon>
        <taxon>Thermococcaceae</taxon>
        <taxon>Pyrococcus</taxon>
    </lineage>
</organism>
<dbReference type="Gene3D" id="3.40.50.300">
    <property type="entry name" value="P-loop containing nucleotide triphosphate hydrolases"/>
    <property type="match status" value="1"/>
</dbReference>
<sequence length="351" mass="40705">MLFDPRPKEKREELFDREKELSELMHSLVNYPITVLLGIRRTGKSSIIRVSLNESDVVGIYIDVRRAMRGGRISDEKLKTQLLGTIRRVKIKEISLPGIKLEPISIDLPDIFDVLNSYGKKRKRVVVLAFDEAQYFRFYGARGGEDFLLAVAYSYDSHEWLRFLFSGSEVGLLHDFLGFEDSKAPLFGRIYNEITLEPFPRDLSVEFLKEGFREVKIDVPEEHLEEAVENLDGIPGWLVEYGYHYVHTKDHRKALERTFRSAQSLIRSELAELEKRSERYLGILKAISLGMNRWSKIKEYVEVKYGPITNARLSALLKNLEKMSWIKAELQNGKKTYKIVDPVVEKVIRGF</sequence>
<dbReference type="Gene3D" id="1.10.8.60">
    <property type="match status" value="1"/>
</dbReference>
<feature type="domain" description="MCM C-terminal" evidence="2">
    <location>
        <begin position="274"/>
        <end position="340"/>
    </location>
</feature>
<protein>
    <submittedName>
        <fullName evidence="3">ATPase AAA</fullName>
    </submittedName>
</protein>
<dbReference type="InterPro" id="IPR036390">
    <property type="entry name" value="WH_DNA-bd_sf"/>
</dbReference>
<dbReference type="InterPro" id="IPR048907">
    <property type="entry name" value="WHD_MCM_arc"/>
</dbReference>
<dbReference type="STRING" id="1609559.TQ32_00140"/>
<dbReference type="InterPro" id="IPR027417">
    <property type="entry name" value="P-loop_NTPase"/>
</dbReference>
<dbReference type="SUPFAM" id="SSF52540">
    <property type="entry name" value="P-loop containing nucleoside triphosphate hydrolases"/>
    <property type="match status" value="1"/>
</dbReference>
<dbReference type="GO" id="GO:0005524">
    <property type="term" value="F:ATP binding"/>
    <property type="evidence" value="ECO:0007669"/>
    <property type="project" value="InterPro"/>
</dbReference>
<dbReference type="Proteomes" id="UP000070587">
    <property type="component" value="Chromosome"/>
</dbReference>
<dbReference type="Pfam" id="PF01637">
    <property type="entry name" value="ATPase_2"/>
    <property type="match status" value="1"/>
</dbReference>
<dbReference type="SUPFAM" id="SSF46785">
    <property type="entry name" value="Winged helix' DNA-binding domain"/>
    <property type="match status" value="1"/>
</dbReference>
<feature type="domain" description="ATPase" evidence="1">
    <location>
        <begin position="14"/>
        <end position="240"/>
    </location>
</feature>
<dbReference type="RefSeq" id="WP_068319899.1">
    <property type="nucleotide sequence ID" value="NZ_CP010835.1"/>
</dbReference>
<evidence type="ECO:0000259" key="1">
    <source>
        <dbReference type="Pfam" id="PF01637"/>
    </source>
</evidence>
<dbReference type="PATRIC" id="fig|1609559.3.peg.29"/>
<dbReference type="Gene3D" id="1.10.10.10">
    <property type="entry name" value="Winged helix-like DNA-binding domain superfamily/Winged helix DNA-binding domain"/>
    <property type="match status" value="1"/>
</dbReference>
<dbReference type="EMBL" id="CP010835">
    <property type="protein sequence ID" value="AMM53074.1"/>
    <property type="molecule type" value="Genomic_DNA"/>
</dbReference>
<dbReference type="AlphaFoldDB" id="A0A127B718"/>
<gene>
    <name evidence="3" type="ORF">TQ32_00140</name>
</gene>
<evidence type="ECO:0000313" key="4">
    <source>
        <dbReference type="Proteomes" id="UP000070587"/>
    </source>
</evidence>
<dbReference type="OrthoDB" id="132045at2157"/>
<name>A0A127B718_9EURY</name>
<proteinExistence type="predicted"/>
<dbReference type="PANTHER" id="PTHR34301:SF8">
    <property type="entry name" value="ATPASE DOMAIN-CONTAINING PROTEIN"/>
    <property type="match status" value="1"/>
</dbReference>
<accession>A0A127B718</accession>
<dbReference type="PANTHER" id="PTHR34301">
    <property type="entry name" value="DNA-BINDING PROTEIN-RELATED"/>
    <property type="match status" value="1"/>
</dbReference>